<evidence type="ECO:0000256" key="3">
    <source>
        <dbReference type="ARBA" id="ARBA00022679"/>
    </source>
</evidence>
<comment type="catalytic activity">
    <reaction evidence="10 11">
        <text>L-cysteinyl-[protein] + hexadecanoyl-CoA = S-hexadecanoyl-L-cysteinyl-[protein] + CoA</text>
        <dbReference type="Rhea" id="RHEA:36683"/>
        <dbReference type="Rhea" id="RHEA-COMP:10131"/>
        <dbReference type="Rhea" id="RHEA-COMP:11032"/>
        <dbReference type="ChEBI" id="CHEBI:29950"/>
        <dbReference type="ChEBI" id="CHEBI:57287"/>
        <dbReference type="ChEBI" id="CHEBI:57379"/>
        <dbReference type="ChEBI" id="CHEBI:74151"/>
        <dbReference type="EC" id="2.3.1.225"/>
    </reaction>
</comment>
<protein>
    <recommendedName>
        <fullName evidence="11">S-acyltransferase</fullName>
        <ecNumber evidence="11">2.3.1.225</ecNumber>
    </recommendedName>
    <alternativeName>
        <fullName evidence="11">Palmitoyltransferase</fullName>
    </alternativeName>
</protein>
<evidence type="ECO:0000256" key="11">
    <source>
        <dbReference type="RuleBase" id="RU079119"/>
    </source>
</evidence>
<evidence type="ECO:0000259" key="13">
    <source>
        <dbReference type="Pfam" id="PF01529"/>
    </source>
</evidence>
<keyword evidence="15" id="KW-1185">Reference proteome</keyword>
<feature type="transmembrane region" description="Helical" evidence="11">
    <location>
        <begin position="170"/>
        <end position="191"/>
    </location>
</feature>
<feature type="transmembrane region" description="Helical" evidence="11">
    <location>
        <begin position="43"/>
        <end position="62"/>
    </location>
</feature>
<dbReference type="GO" id="GO:0005794">
    <property type="term" value="C:Golgi apparatus"/>
    <property type="evidence" value="ECO:0007669"/>
    <property type="project" value="TreeGrafter"/>
</dbReference>
<organism evidence="14 15">
    <name type="scientific">Pleodorina starrii</name>
    <dbReference type="NCBI Taxonomy" id="330485"/>
    <lineage>
        <taxon>Eukaryota</taxon>
        <taxon>Viridiplantae</taxon>
        <taxon>Chlorophyta</taxon>
        <taxon>core chlorophytes</taxon>
        <taxon>Chlorophyceae</taxon>
        <taxon>CS clade</taxon>
        <taxon>Chlamydomonadales</taxon>
        <taxon>Volvocaceae</taxon>
        <taxon>Pleodorina</taxon>
    </lineage>
</organism>
<keyword evidence="8" id="KW-0449">Lipoprotein</keyword>
<feature type="compositionally biased region" description="Low complexity" evidence="12">
    <location>
        <begin position="481"/>
        <end position="494"/>
    </location>
</feature>
<feature type="transmembrane region" description="Helical" evidence="11">
    <location>
        <begin position="15"/>
        <end position="36"/>
    </location>
</feature>
<comment type="subcellular location">
    <subcellularLocation>
        <location evidence="1">Endomembrane system</location>
        <topology evidence="1">Multi-pass membrane protein</topology>
    </subcellularLocation>
</comment>
<keyword evidence="9 11" id="KW-0012">Acyltransferase</keyword>
<evidence type="ECO:0000256" key="6">
    <source>
        <dbReference type="ARBA" id="ARBA00023136"/>
    </source>
</evidence>
<name>A0A9W6BGN5_9CHLO</name>
<comment type="caution">
    <text evidence="14">The sequence shown here is derived from an EMBL/GenBank/DDBJ whole genome shotgun (WGS) entry which is preliminary data.</text>
</comment>
<dbReference type="PANTHER" id="PTHR22883">
    <property type="entry name" value="ZINC FINGER DHHC DOMAIN CONTAINING PROTEIN"/>
    <property type="match status" value="1"/>
</dbReference>
<evidence type="ECO:0000256" key="2">
    <source>
        <dbReference type="ARBA" id="ARBA00008574"/>
    </source>
</evidence>
<feature type="compositionally biased region" description="Basic and acidic residues" evidence="12">
    <location>
        <begin position="547"/>
        <end position="556"/>
    </location>
</feature>
<keyword evidence="6 11" id="KW-0472">Membrane</keyword>
<keyword evidence="3 11" id="KW-0808">Transferase</keyword>
<dbReference type="Pfam" id="PF01529">
    <property type="entry name" value="DHHC"/>
    <property type="match status" value="1"/>
</dbReference>
<dbReference type="GO" id="GO:0005783">
    <property type="term" value="C:endoplasmic reticulum"/>
    <property type="evidence" value="ECO:0007669"/>
    <property type="project" value="TreeGrafter"/>
</dbReference>
<dbReference type="InterPro" id="IPR001594">
    <property type="entry name" value="Palmitoyltrfase_DHHC"/>
</dbReference>
<dbReference type="Proteomes" id="UP001165080">
    <property type="component" value="Unassembled WGS sequence"/>
</dbReference>
<evidence type="ECO:0000256" key="5">
    <source>
        <dbReference type="ARBA" id="ARBA00022989"/>
    </source>
</evidence>
<reference evidence="14 15" key="1">
    <citation type="journal article" date="2023" name="Commun. Biol.">
        <title>Reorganization of the ancestral sex-determining regions during the evolution of trioecy in Pleodorina starrii.</title>
        <authorList>
            <person name="Takahashi K."/>
            <person name="Suzuki S."/>
            <person name="Kawai-Toyooka H."/>
            <person name="Yamamoto K."/>
            <person name="Hamaji T."/>
            <person name="Ootsuki R."/>
            <person name="Yamaguchi H."/>
            <person name="Kawachi M."/>
            <person name="Higashiyama T."/>
            <person name="Nozaki H."/>
        </authorList>
    </citation>
    <scope>NUCLEOTIDE SEQUENCE [LARGE SCALE GENOMIC DNA]</scope>
    <source>
        <strain evidence="14 15">NIES-4479</strain>
    </source>
</reference>
<feature type="transmembrane region" description="Helical" evidence="11">
    <location>
        <begin position="123"/>
        <end position="149"/>
    </location>
</feature>
<dbReference type="PANTHER" id="PTHR22883:SF43">
    <property type="entry name" value="PALMITOYLTRANSFERASE APP"/>
    <property type="match status" value="1"/>
</dbReference>
<evidence type="ECO:0000256" key="9">
    <source>
        <dbReference type="ARBA" id="ARBA00023315"/>
    </source>
</evidence>
<dbReference type="EMBL" id="BRXU01000004">
    <property type="protein sequence ID" value="GLC51455.1"/>
    <property type="molecule type" value="Genomic_DNA"/>
</dbReference>
<keyword evidence="5 11" id="KW-1133">Transmembrane helix</keyword>
<gene>
    <name evidence="14" type="primary">PLEST009520</name>
    <name evidence="14" type="ORF">PLESTB_000504200</name>
</gene>
<dbReference type="AlphaFoldDB" id="A0A9W6BGN5"/>
<evidence type="ECO:0000256" key="8">
    <source>
        <dbReference type="ARBA" id="ARBA00023288"/>
    </source>
</evidence>
<keyword evidence="4 11" id="KW-0812">Transmembrane</keyword>
<comment type="domain">
    <text evidence="11">The DHHC domain is required for palmitoyltransferase activity.</text>
</comment>
<dbReference type="OrthoDB" id="9909019at2759"/>
<comment type="similarity">
    <text evidence="2 11">Belongs to the DHHC palmitoyltransferase family.</text>
</comment>
<dbReference type="EC" id="2.3.1.225" evidence="11"/>
<feature type="compositionally biased region" description="Low complexity" evidence="12">
    <location>
        <begin position="425"/>
        <end position="444"/>
    </location>
</feature>
<feature type="compositionally biased region" description="Gly residues" evidence="12">
    <location>
        <begin position="282"/>
        <end position="295"/>
    </location>
</feature>
<evidence type="ECO:0000313" key="14">
    <source>
        <dbReference type="EMBL" id="GLC51455.1"/>
    </source>
</evidence>
<evidence type="ECO:0000256" key="7">
    <source>
        <dbReference type="ARBA" id="ARBA00023139"/>
    </source>
</evidence>
<feature type="region of interest" description="Disordered" evidence="12">
    <location>
        <begin position="391"/>
        <end position="556"/>
    </location>
</feature>
<evidence type="ECO:0000256" key="12">
    <source>
        <dbReference type="SAM" id="MobiDB-lite"/>
    </source>
</evidence>
<feature type="compositionally biased region" description="Gly residues" evidence="12">
    <location>
        <begin position="391"/>
        <end position="404"/>
    </location>
</feature>
<evidence type="ECO:0000256" key="4">
    <source>
        <dbReference type="ARBA" id="ARBA00022692"/>
    </source>
</evidence>
<evidence type="ECO:0000313" key="15">
    <source>
        <dbReference type="Proteomes" id="UP001165080"/>
    </source>
</evidence>
<feature type="region of interest" description="Disordered" evidence="12">
    <location>
        <begin position="282"/>
        <end position="311"/>
    </location>
</feature>
<evidence type="ECO:0000256" key="10">
    <source>
        <dbReference type="ARBA" id="ARBA00048048"/>
    </source>
</evidence>
<dbReference type="GO" id="GO:0019706">
    <property type="term" value="F:protein-cysteine S-palmitoyltransferase activity"/>
    <property type="evidence" value="ECO:0007669"/>
    <property type="project" value="UniProtKB-EC"/>
</dbReference>
<dbReference type="InterPro" id="IPR039859">
    <property type="entry name" value="PFA4/ZDH16/20/ERF2-like"/>
</dbReference>
<dbReference type="GO" id="GO:0006612">
    <property type="term" value="P:protein targeting to membrane"/>
    <property type="evidence" value="ECO:0007669"/>
    <property type="project" value="TreeGrafter"/>
</dbReference>
<feature type="compositionally biased region" description="Low complexity" evidence="12">
    <location>
        <begin position="505"/>
        <end position="516"/>
    </location>
</feature>
<evidence type="ECO:0000256" key="1">
    <source>
        <dbReference type="ARBA" id="ARBA00004127"/>
    </source>
</evidence>
<feature type="domain" description="Palmitoyltransferase DHHC" evidence="13">
    <location>
        <begin position="79"/>
        <end position="214"/>
    </location>
</feature>
<keyword evidence="7" id="KW-0564">Palmitate</keyword>
<accession>A0A9W6BGN5</accession>
<sequence length="556" mass="56197">MRRHGLQKPLDPHQLASWVVFFALVSGVYAFYLPFVEDAGVKWFLVALYSVLVVAITALDLYTSYLDPSDPGLTGATDGEFFCGLCQASVARSSKHCRACDRCVEGFDHHCKWLNNCVGARNYWHFFGLISSTVSLLVLQLAWGLWLFIRSFTERGEMRALVAETYGKSVVYGGWQAALAIYMALLITSVVMLGELFFFHVVLISKGLTTYDYIIAQRDAKLAAPPQRSGANLKACRSSRVADTTTAKRKVRVGLNPCAAMRTSKPVGGAAAASYDAAKPGGGKGGAADGGGGGAPTTSPPPLAAKPALDGACSGSLGNSSMDGKEGLGLGISDKAAAAGSVQELVARAVAEQTVFSQAVLREEALLPGVPAVGGGGGGSGSGCVPECGGAGSSAGGAAPGTGATGSEESPSKDFLSLVHHTGKGHQQQQPQGTFGAAAGTAAAAGGGLGSAPGPTHDLGSPGGPGGFDAAAQPSGRHLGGHPASLSGAAAGPGSPQPSGPQTRPNSLPPLLSAPSLPCPIPAGGGVSRSLLFPAKVKSPPGTAVGSRRELLVTPE</sequence>
<dbReference type="PROSITE" id="PS50216">
    <property type="entry name" value="DHHC"/>
    <property type="match status" value="1"/>
</dbReference>
<proteinExistence type="inferred from homology"/>